<dbReference type="InterPro" id="IPR006683">
    <property type="entry name" value="Thioestr_dom"/>
</dbReference>
<keyword evidence="6" id="KW-1185">Reference proteome</keyword>
<dbReference type="GO" id="GO:0006637">
    <property type="term" value="P:acyl-CoA metabolic process"/>
    <property type="evidence" value="ECO:0007669"/>
    <property type="project" value="TreeGrafter"/>
</dbReference>
<evidence type="ECO:0000313" key="6">
    <source>
        <dbReference type="Proteomes" id="UP000001953"/>
    </source>
</evidence>
<sequence>MTDAPMTDATAVHAPAITETAPLGELCTRTLAMPADTNQNGDIFGGWLLSQMDIGGGIFASKLAKSRTVTVAIDAMNFRKPVFVGDLVSVHATLVRIGKTSITVHLEAWVMRRKEMQFILVTDGKFTYVAIDDQGNPREVPQRQVPQADRPVPA</sequence>
<dbReference type="EMBL" id="CP000319">
    <property type="protein sequence ID" value="ABE61936.1"/>
    <property type="molecule type" value="Genomic_DNA"/>
</dbReference>
<dbReference type="PROSITE" id="PS51770">
    <property type="entry name" value="HOTDOG_ACOT"/>
    <property type="match status" value="1"/>
</dbReference>
<dbReference type="GO" id="GO:0005829">
    <property type="term" value="C:cytosol"/>
    <property type="evidence" value="ECO:0007669"/>
    <property type="project" value="TreeGrafter"/>
</dbReference>
<accession>Q1QPB1</accession>
<dbReference type="STRING" id="323097.Nham_1088"/>
<dbReference type="Pfam" id="PF03061">
    <property type="entry name" value="4HBT"/>
    <property type="match status" value="1"/>
</dbReference>
<dbReference type="KEGG" id="nha:Nham_1088"/>
<dbReference type="HOGENOM" id="CLU_050164_2_0_5"/>
<dbReference type="Proteomes" id="UP000001953">
    <property type="component" value="Chromosome"/>
</dbReference>
<comment type="similarity">
    <text evidence="1">Belongs to the acyl coenzyme A hydrolase family.</text>
</comment>
<dbReference type="RefSeq" id="WP_011509632.1">
    <property type="nucleotide sequence ID" value="NC_007964.1"/>
</dbReference>
<evidence type="ECO:0000313" key="5">
    <source>
        <dbReference type="EMBL" id="ABE61936.1"/>
    </source>
</evidence>
<gene>
    <name evidence="5" type="ordered locus">Nham_1088</name>
</gene>
<feature type="domain" description="HotDog ACOT-type" evidence="4">
    <location>
        <begin position="22"/>
        <end position="134"/>
    </location>
</feature>
<evidence type="ECO:0000259" key="4">
    <source>
        <dbReference type="PROSITE" id="PS51770"/>
    </source>
</evidence>
<dbReference type="Gene3D" id="3.10.129.10">
    <property type="entry name" value="Hotdog Thioesterase"/>
    <property type="match status" value="1"/>
</dbReference>
<dbReference type="PANTHER" id="PTHR11049:SF5">
    <property type="entry name" value="ACYL-COA THIOESTER HYDROLASE YCIA"/>
    <property type="match status" value="1"/>
</dbReference>
<dbReference type="OrthoDB" id="9801856at2"/>
<dbReference type="InterPro" id="IPR040170">
    <property type="entry name" value="Cytosol_ACT"/>
</dbReference>
<dbReference type="GO" id="GO:0009062">
    <property type="term" value="P:fatty acid catabolic process"/>
    <property type="evidence" value="ECO:0007669"/>
    <property type="project" value="TreeGrafter"/>
</dbReference>
<evidence type="ECO:0000256" key="1">
    <source>
        <dbReference type="ARBA" id="ARBA00010458"/>
    </source>
</evidence>
<evidence type="ECO:0000256" key="2">
    <source>
        <dbReference type="ARBA" id="ARBA00022801"/>
    </source>
</evidence>
<organism evidence="5 6">
    <name type="scientific">Nitrobacter hamburgensis (strain DSM 10229 / NCIMB 13809 / X14)</name>
    <dbReference type="NCBI Taxonomy" id="323097"/>
    <lineage>
        <taxon>Bacteria</taxon>
        <taxon>Pseudomonadati</taxon>
        <taxon>Pseudomonadota</taxon>
        <taxon>Alphaproteobacteria</taxon>
        <taxon>Hyphomicrobiales</taxon>
        <taxon>Nitrobacteraceae</taxon>
        <taxon>Nitrobacter</taxon>
    </lineage>
</organism>
<dbReference type="SUPFAM" id="SSF54637">
    <property type="entry name" value="Thioesterase/thiol ester dehydrase-isomerase"/>
    <property type="match status" value="1"/>
</dbReference>
<dbReference type="InterPro" id="IPR029069">
    <property type="entry name" value="HotDog_dom_sf"/>
</dbReference>
<evidence type="ECO:0000256" key="3">
    <source>
        <dbReference type="PROSITE-ProRule" id="PRU01106"/>
    </source>
</evidence>
<proteinExistence type="inferred from homology"/>
<dbReference type="GO" id="GO:0052816">
    <property type="term" value="F:long-chain fatty acyl-CoA hydrolase activity"/>
    <property type="evidence" value="ECO:0007669"/>
    <property type="project" value="TreeGrafter"/>
</dbReference>
<keyword evidence="2 3" id="KW-0378">Hydrolase</keyword>
<dbReference type="AlphaFoldDB" id="Q1QPB1"/>
<reference evidence="5 6" key="1">
    <citation type="submission" date="2006-03" db="EMBL/GenBank/DDBJ databases">
        <title>Complete sequence of chromosome of Nitrobacter hamburgensis X14.</title>
        <authorList>
            <consortium name="US DOE Joint Genome Institute"/>
            <person name="Copeland A."/>
            <person name="Lucas S."/>
            <person name="Lapidus A."/>
            <person name="Barry K."/>
            <person name="Detter J.C."/>
            <person name="Glavina del Rio T."/>
            <person name="Hammon N."/>
            <person name="Israni S."/>
            <person name="Dalin E."/>
            <person name="Tice H."/>
            <person name="Pitluck S."/>
            <person name="Chain P."/>
            <person name="Malfatti S."/>
            <person name="Shin M."/>
            <person name="Vergez L."/>
            <person name="Schmutz J."/>
            <person name="Larimer F."/>
            <person name="Land M."/>
            <person name="Hauser L."/>
            <person name="Kyrpides N."/>
            <person name="Ivanova N."/>
            <person name="Ward B."/>
            <person name="Arp D."/>
            <person name="Klotz M."/>
            <person name="Stein L."/>
            <person name="O'Mullan G."/>
            <person name="Starkenburg S."/>
            <person name="Sayavedra L."/>
            <person name="Poret-Peterson A.T."/>
            <person name="Gentry M.E."/>
            <person name="Bruce D."/>
            <person name="Richardson P."/>
        </authorList>
    </citation>
    <scope>NUCLEOTIDE SEQUENCE [LARGE SCALE GENOMIC DNA]</scope>
    <source>
        <strain evidence="6">DSM 10229 / NCIMB 13809 / X14</strain>
    </source>
</reference>
<protein>
    <submittedName>
        <fullName evidence="5">Thioesterase superfamily</fullName>
    </submittedName>
</protein>
<name>Q1QPB1_NITHX</name>
<dbReference type="InterPro" id="IPR033120">
    <property type="entry name" value="HOTDOG_ACOT"/>
</dbReference>
<dbReference type="eggNOG" id="COG1607">
    <property type="taxonomic scope" value="Bacteria"/>
</dbReference>
<dbReference type="PANTHER" id="PTHR11049">
    <property type="entry name" value="ACYL COENZYME A THIOESTER HYDROLASE"/>
    <property type="match status" value="1"/>
</dbReference>
<dbReference type="CDD" id="cd03442">
    <property type="entry name" value="BFIT_BACH"/>
    <property type="match status" value="1"/>
</dbReference>